<feature type="transmembrane region" description="Helical" evidence="14">
    <location>
        <begin position="159"/>
        <end position="180"/>
    </location>
</feature>
<evidence type="ECO:0000313" key="18">
    <source>
        <dbReference type="Proteomes" id="UP000216052"/>
    </source>
</evidence>
<keyword evidence="12" id="KW-0902">Two-component regulatory system</keyword>
<keyword evidence="10" id="KW-0067">ATP-binding</keyword>
<dbReference type="Pfam" id="PF02518">
    <property type="entry name" value="HATPase_c"/>
    <property type="match status" value="1"/>
</dbReference>
<dbReference type="InterPro" id="IPR003594">
    <property type="entry name" value="HATPase_dom"/>
</dbReference>
<dbReference type="PANTHER" id="PTHR45528">
    <property type="entry name" value="SENSOR HISTIDINE KINASE CPXA"/>
    <property type="match status" value="1"/>
</dbReference>
<accession>A0ABZ3IYJ1</accession>
<keyword evidence="9" id="KW-0418">Kinase</keyword>
<dbReference type="InterPro" id="IPR003660">
    <property type="entry name" value="HAMP_dom"/>
</dbReference>
<dbReference type="SMART" id="SM00387">
    <property type="entry name" value="HATPase_c"/>
    <property type="match status" value="1"/>
</dbReference>
<evidence type="ECO:0000256" key="14">
    <source>
        <dbReference type="SAM" id="Phobius"/>
    </source>
</evidence>
<dbReference type="Gene3D" id="6.10.340.10">
    <property type="match status" value="1"/>
</dbReference>
<sequence>MKHSLQLKLLFSFMLVIIVLIGGVLLGVSALIKEQTLAAKQQELIAKGTELAGTLKNFHAETGSFTDLDAFLANADSYLDARIWVLDASRRVVNMSGMGRGPGWRMNGGPAPGNPSRPGLGFQAMGGLNAIINELDPVFVDGKTWTKTFDNPYYGEKMLVVAVPITLANGQVGGAVLLHAPVAGINAFLQHLYYYIGGAGLLAVLLALLVVNYLTRNIVRPLKDMQETAGAMARGDYNTLVKVETSDEVGRLGLTLNSLARDLASYLAELNKMEKLRRDFVANVSHELRTPLTIIRSYNEALLDGTVDNPAQIKKYYCLMRDEAVRLERLINDLLDLSRLQSAKVADKEKIPLAAIADSVVHMLKQQAKQKGIHLVTNTQEPLPAIQANGDRITQLLLILLDNAIKYTPSGGTVTLTTFTDGDAVAVKAADTGTGIPAEDLPYIWERFYKVDKSHCRDDSGTGLGLAIAKQIIELHQATVTVTSQTGQGTTVTVRFPLA</sequence>
<keyword evidence="5" id="KW-0597">Phosphoprotein</keyword>
<keyword evidence="13 14" id="KW-0472">Membrane</keyword>
<proteinExistence type="predicted"/>
<evidence type="ECO:0000256" key="6">
    <source>
        <dbReference type="ARBA" id="ARBA00022679"/>
    </source>
</evidence>
<dbReference type="SUPFAM" id="SSF55874">
    <property type="entry name" value="ATPase domain of HSP90 chaperone/DNA topoisomerase II/histidine kinase"/>
    <property type="match status" value="1"/>
</dbReference>
<feature type="transmembrane region" description="Helical" evidence="14">
    <location>
        <begin position="12"/>
        <end position="32"/>
    </location>
</feature>
<dbReference type="InterPro" id="IPR003661">
    <property type="entry name" value="HisK_dim/P_dom"/>
</dbReference>
<dbReference type="SMART" id="SM00304">
    <property type="entry name" value="HAMP"/>
    <property type="match status" value="1"/>
</dbReference>
<dbReference type="SUPFAM" id="SSF47384">
    <property type="entry name" value="Homodimeric domain of signal transducing histidine kinase"/>
    <property type="match status" value="1"/>
</dbReference>
<keyword evidence="18" id="KW-1185">Reference proteome</keyword>
<name>A0ABZ3IYJ1_SPOA4</name>
<feature type="transmembrane region" description="Helical" evidence="14">
    <location>
        <begin position="192"/>
        <end position="215"/>
    </location>
</feature>
<dbReference type="InterPro" id="IPR036890">
    <property type="entry name" value="HATPase_C_sf"/>
</dbReference>
<dbReference type="EMBL" id="CP155571">
    <property type="protein sequence ID" value="XFO70968.1"/>
    <property type="molecule type" value="Genomic_DNA"/>
</dbReference>
<dbReference type="RefSeq" id="WP_093793638.1">
    <property type="nucleotide sequence ID" value="NZ_CP155571.1"/>
</dbReference>
<evidence type="ECO:0000256" key="2">
    <source>
        <dbReference type="ARBA" id="ARBA00004651"/>
    </source>
</evidence>
<dbReference type="Pfam" id="PF00672">
    <property type="entry name" value="HAMP"/>
    <property type="match status" value="1"/>
</dbReference>
<dbReference type="PRINTS" id="PR00344">
    <property type="entry name" value="BCTRLSENSOR"/>
</dbReference>
<dbReference type="Pfam" id="PF00512">
    <property type="entry name" value="HisKA"/>
    <property type="match status" value="1"/>
</dbReference>
<evidence type="ECO:0000256" key="4">
    <source>
        <dbReference type="ARBA" id="ARBA00022475"/>
    </source>
</evidence>
<evidence type="ECO:0000256" key="5">
    <source>
        <dbReference type="ARBA" id="ARBA00022553"/>
    </source>
</evidence>
<dbReference type="EC" id="2.7.13.3" evidence="3"/>
<reference evidence="17" key="1">
    <citation type="submission" date="2024-05" db="EMBL/GenBank/DDBJ databases">
        <title>Isolation and characterization of Sporomusa carbonis sp. nov., a carboxydotrophic hydrogenogen in the genus of Sporomusa isolated from a charcoal burning pile.</title>
        <authorList>
            <person name="Boeer T."/>
            <person name="Rosenbaum F."/>
            <person name="Eysell L."/>
            <person name="Mueller V."/>
            <person name="Daniel R."/>
            <person name="Poehlein A."/>
        </authorList>
    </citation>
    <scope>NUCLEOTIDE SEQUENCE [LARGE SCALE GENOMIC DNA]</scope>
    <source>
        <strain evidence="17">DSM 3132</strain>
    </source>
</reference>
<evidence type="ECO:0000256" key="13">
    <source>
        <dbReference type="ARBA" id="ARBA00023136"/>
    </source>
</evidence>
<comment type="catalytic activity">
    <reaction evidence="1">
        <text>ATP + protein L-histidine = ADP + protein N-phospho-L-histidine.</text>
        <dbReference type="EC" id="2.7.13.3"/>
    </reaction>
</comment>
<dbReference type="CDD" id="cd06225">
    <property type="entry name" value="HAMP"/>
    <property type="match status" value="1"/>
</dbReference>
<evidence type="ECO:0000256" key="1">
    <source>
        <dbReference type="ARBA" id="ARBA00000085"/>
    </source>
</evidence>
<dbReference type="CDD" id="cd00082">
    <property type="entry name" value="HisKA"/>
    <property type="match status" value="1"/>
</dbReference>
<organism evidence="17 18">
    <name type="scientific">Sporomusa acidovorans (strain ATCC 49682 / DSM 3132 / Mol)</name>
    <dbReference type="NCBI Taxonomy" id="1123286"/>
    <lineage>
        <taxon>Bacteria</taxon>
        <taxon>Bacillati</taxon>
        <taxon>Bacillota</taxon>
        <taxon>Negativicutes</taxon>
        <taxon>Selenomonadales</taxon>
        <taxon>Sporomusaceae</taxon>
        <taxon>Sporomusa</taxon>
    </lineage>
</organism>
<evidence type="ECO:0000256" key="12">
    <source>
        <dbReference type="ARBA" id="ARBA00023012"/>
    </source>
</evidence>
<dbReference type="Gene3D" id="1.10.287.130">
    <property type="match status" value="1"/>
</dbReference>
<dbReference type="PANTHER" id="PTHR45528:SF1">
    <property type="entry name" value="SENSOR HISTIDINE KINASE CPXA"/>
    <property type="match status" value="1"/>
</dbReference>
<keyword evidence="11 14" id="KW-1133">Transmembrane helix</keyword>
<keyword evidence="8" id="KW-0547">Nucleotide-binding</keyword>
<keyword evidence="4" id="KW-1003">Cell membrane</keyword>
<feature type="domain" description="HAMP" evidence="16">
    <location>
        <begin position="216"/>
        <end position="268"/>
    </location>
</feature>
<dbReference type="CDD" id="cd00075">
    <property type="entry name" value="HATPase"/>
    <property type="match status" value="1"/>
</dbReference>
<evidence type="ECO:0000256" key="10">
    <source>
        <dbReference type="ARBA" id="ARBA00022840"/>
    </source>
</evidence>
<dbReference type="InterPro" id="IPR005467">
    <property type="entry name" value="His_kinase_dom"/>
</dbReference>
<dbReference type="Gene3D" id="3.30.565.10">
    <property type="entry name" value="Histidine kinase-like ATPase, C-terminal domain"/>
    <property type="match status" value="1"/>
</dbReference>
<evidence type="ECO:0000256" key="9">
    <source>
        <dbReference type="ARBA" id="ARBA00022777"/>
    </source>
</evidence>
<gene>
    <name evidence="17" type="primary">sasA_6</name>
    <name evidence="17" type="ORF">SPACI_009680</name>
</gene>
<evidence type="ECO:0000256" key="7">
    <source>
        <dbReference type="ARBA" id="ARBA00022692"/>
    </source>
</evidence>
<evidence type="ECO:0000259" key="15">
    <source>
        <dbReference type="PROSITE" id="PS50109"/>
    </source>
</evidence>
<keyword evidence="6 17" id="KW-0808">Transferase</keyword>
<dbReference type="PROSITE" id="PS50885">
    <property type="entry name" value="HAMP"/>
    <property type="match status" value="1"/>
</dbReference>
<dbReference type="PROSITE" id="PS50109">
    <property type="entry name" value="HIS_KIN"/>
    <property type="match status" value="1"/>
</dbReference>
<evidence type="ECO:0000259" key="16">
    <source>
        <dbReference type="PROSITE" id="PS50885"/>
    </source>
</evidence>
<dbReference type="GO" id="GO:0016740">
    <property type="term" value="F:transferase activity"/>
    <property type="evidence" value="ECO:0007669"/>
    <property type="project" value="UniProtKB-KW"/>
</dbReference>
<evidence type="ECO:0000256" key="8">
    <source>
        <dbReference type="ARBA" id="ARBA00022741"/>
    </source>
</evidence>
<keyword evidence="7 14" id="KW-0812">Transmembrane</keyword>
<dbReference type="SMART" id="SM00388">
    <property type="entry name" value="HisKA"/>
    <property type="match status" value="1"/>
</dbReference>
<protein>
    <recommendedName>
        <fullName evidence="3">histidine kinase</fullName>
        <ecNumber evidence="3">2.7.13.3</ecNumber>
    </recommendedName>
</protein>
<comment type="subcellular location">
    <subcellularLocation>
        <location evidence="2">Cell membrane</location>
        <topology evidence="2">Multi-pass membrane protein</topology>
    </subcellularLocation>
</comment>
<dbReference type="InterPro" id="IPR050398">
    <property type="entry name" value="HssS/ArlS-like"/>
</dbReference>
<feature type="domain" description="Histidine kinase" evidence="15">
    <location>
        <begin position="283"/>
        <end position="499"/>
    </location>
</feature>
<evidence type="ECO:0000313" key="17">
    <source>
        <dbReference type="EMBL" id="XFO70968.1"/>
    </source>
</evidence>
<evidence type="ECO:0000256" key="11">
    <source>
        <dbReference type="ARBA" id="ARBA00022989"/>
    </source>
</evidence>
<dbReference type="InterPro" id="IPR036097">
    <property type="entry name" value="HisK_dim/P_sf"/>
</dbReference>
<dbReference type="SUPFAM" id="SSF158472">
    <property type="entry name" value="HAMP domain-like"/>
    <property type="match status" value="1"/>
</dbReference>
<dbReference type="Proteomes" id="UP000216052">
    <property type="component" value="Chromosome"/>
</dbReference>
<evidence type="ECO:0000256" key="3">
    <source>
        <dbReference type="ARBA" id="ARBA00012438"/>
    </source>
</evidence>
<dbReference type="InterPro" id="IPR004358">
    <property type="entry name" value="Sig_transdc_His_kin-like_C"/>
</dbReference>